<evidence type="ECO:0000313" key="1">
    <source>
        <dbReference type="EMBL" id="MDI2090901.1"/>
    </source>
</evidence>
<evidence type="ECO:0000313" key="2">
    <source>
        <dbReference type="Proteomes" id="UP001431634"/>
    </source>
</evidence>
<protein>
    <recommendedName>
        <fullName evidence="3">Condensation domain-containing protein</fullName>
    </recommendedName>
</protein>
<dbReference type="SUPFAM" id="SSF52777">
    <property type="entry name" value="CoA-dependent acyltransferases"/>
    <property type="match status" value="1"/>
</dbReference>
<reference evidence="1" key="1">
    <citation type="submission" date="2023-05" db="EMBL/GenBank/DDBJ databases">
        <title>Whole genome sequence of Commensalibacter sp.</title>
        <authorList>
            <person name="Charoenyingcharoen P."/>
            <person name="Yukphan P."/>
        </authorList>
    </citation>
    <scope>NUCLEOTIDE SEQUENCE</scope>
    <source>
        <strain evidence="1">TBRC 16381</strain>
    </source>
</reference>
<dbReference type="RefSeq" id="WP_281448020.1">
    <property type="nucleotide sequence ID" value="NZ_JASBAO010000001.1"/>
</dbReference>
<comment type="caution">
    <text evidence="1">The sequence shown here is derived from an EMBL/GenBank/DDBJ whole genome shotgun (WGS) entry which is preliminary data.</text>
</comment>
<accession>A0ABT6Q1D3</accession>
<organism evidence="1 2">
    <name type="scientific">Commensalibacter oyaizuii</name>
    <dbReference type="NCBI Taxonomy" id="3043873"/>
    <lineage>
        <taxon>Bacteria</taxon>
        <taxon>Pseudomonadati</taxon>
        <taxon>Pseudomonadota</taxon>
        <taxon>Alphaproteobacteria</taxon>
        <taxon>Acetobacterales</taxon>
        <taxon>Acetobacteraceae</taxon>
    </lineage>
</organism>
<keyword evidence="2" id="KW-1185">Reference proteome</keyword>
<sequence length="425" mass="48167">MYSRHLNTVETGMANAHASFMGSSQVVTLIYIDHKIDETECQRIFTQYCLDNPILLSKLIVNGDKWYVKRDKTLHNPSFNTFRMDYHLPKFDTILRKEVNDILDHSSELTRLRIIYLQKNIGCLLILTQHHAIADTFSAKQVLSHILSSVDNSKQQHSFEHMPVWHPTVPCRRCEDDLHSDISNTSNIVPLHKALYKINNPTPTPVTNLHSWIINRNELKALDHYSKASNVSLNSLLTSIFSLAVMDVLHIRSINTYSAVSLRKKNKDLTEIGCKLEIADINIQMSDIATAAQLFEKRMHAIKNAIPREAEEDSLIPANHIPQHINRQNAINGCEGLGFTNGGKTENLLTQPDIHILAYRSVANRTSGSLLFTFHFSFHLGTLVITAVFSELILSAEQSKIFIENAHRIIHSIAMAYTSPVAYEI</sequence>
<proteinExistence type="predicted"/>
<dbReference type="Proteomes" id="UP001431634">
    <property type="component" value="Unassembled WGS sequence"/>
</dbReference>
<evidence type="ECO:0008006" key="3">
    <source>
        <dbReference type="Google" id="ProtNLM"/>
    </source>
</evidence>
<dbReference type="EMBL" id="JASBAO010000001">
    <property type="protein sequence ID" value="MDI2090901.1"/>
    <property type="molecule type" value="Genomic_DNA"/>
</dbReference>
<name>A0ABT6Q1D3_9PROT</name>
<gene>
    <name evidence="1" type="ORF">QJV27_05875</name>
</gene>